<feature type="domain" description="Antitoxin Xre/MbcA/ParS-like toxin-binding" evidence="1">
    <location>
        <begin position="37"/>
        <end position="84"/>
    </location>
</feature>
<evidence type="ECO:0000259" key="1">
    <source>
        <dbReference type="Pfam" id="PF09722"/>
    </source>
</evidence>
<comment type="caution">
    <text evidence="2">The sequence shown here is derived from an EMBL/GenBank/DDBJ whole genome shotgun (WGS) entry which is preliminary data.</text>
</comment>
<protein>
    <submittedName>
        <fullName evidence="2">Antitoxin Xre/MbcA/ParS toxin-binding domain-containing protein</fullName>
    </submittedName>
</protein>
<gene>
    <name evidence="2" type="ORF">E5L68_018055</name>
</gene>
<dbReference type="RefSeq" id="WP_246073520.1">
    <property type="nucleotide sequence ID" value="NZ_SRMP02000049.1"/>
</dbReference>
<name>A0ABW9JPT6_9SPHI</name>
<dbReference type="Proteomes" id="UP001517367">
    <property type="component" value="Unassembled WGS sequence"/>
</dbReference>
<dbReference type="InterPro" id="IPR024467">
    <property type="entry name" value="Xre/MbcA/ParS-like_toxin-bd"/>
</dbReference>
<organism evidence="2 3">
    <name type="scientific">Pedobacter helvus</name>
    <dbReference type="NCBI Taxonomy" id="2563444"/>
    <lineage>
        <taxon>Bacteria</taxon>
        <taxon>Pseudomonadati</taxon>
        <taxon>Bacteroidota</taxon>
        <taxon>Sphingobacteriia</taxon>
        <taxon>Sphingobacteriales</taxon>
        <taxon>Sphingobacteriaceae</taxon>
        <taxon>Pedobacter</taxon>
    </lineage>
</organism>
<dbReference type="Pfam" id="PF09722">
    <property type="entry name" value="Xre_MbcA_ParS_C"/>
    <property type="match status" value="1"/>
</dbReference>
<evidence type="ECO:0000313" key="2">
    <source>
        <dbReference type="EMBL" id="MFN0293298.1"/>
    </source>
</evidence>
<keyword evidence="3" id="KW-1185">Reference proteome</keyword>
<sequence>MHISERTLQRYEPSTLIKTEHADRAIELAKLYERGVSVLRSYEAFNRWLRHTNYALKNQVPLTLLDTSIGFTLVLDVLGRIEHGVFN</sequence>
<evidence type="ECO:0000313" key="3">
    <source>
        <dbReference type="Proteomes" id="UP001517367"/>
    </source>
</evidence>
<dbReference type="EMBL" id="SRMP02000049">
    <property type="protein sequence ID" value="MFN0293298.1"/>
    <property type="molecule type" value="Genomic_DNA"/>
</dbReference>
<reference evidence="2 3" key="1">
    <citation type="submission" date="2024-12" db="EMBL/GenBank/DDBJ databases">
        <authorList>
            <person name="Hu S."/>
        </authorList>
    </citation>
    <scope>NUCLEOTIDE SEQUENCE [LARGE SCALE GENOMIC DNA]</scope>
    <source>
        <strain evidence="2 3">P-25</strain>
    </source>
</reference>
<proteinExistence type="predicted"/>
<accession>A0ABW9JPT6</accession>